<keyword evidence="2" id="KW-0812">Transmembrane</keyword>
<feature type="compositionally biased region" description="Basic and acidic residues" evidence="1">
    <location>
        <begin position="98"/>
        <end position="120"/>
    </location>
</feature>
<evidence type="ECO:0008006" key="5">
    <source>
        <dbReference type="Google" id="ProtNLM"/>
    </source>
</evidence>
<dbReference type="AlphaFoldDB" id="A0A1I5PHI2"/>
<keyword evidence="4" id="KW-1185">Reference proteome</keyword>
<dbReference type="InterPro" id="IPR021403">
    <property type="entry name" value="DUF3043"/>
</dbReference>
<feature type="compositionally biased region" description="Low complexity" evidence="1">
    <location>
        <begin position="53"/>
        <end position="65"/>
    </location>
</feature>
<keyword evidence="2" id="KW-1133">Transmembrane helix</keyword>
<evidence type="ECO:0000313" key="4">
    <source>
        <dbReference type="Proteomes" id="UP000198857"/>
    </source>
</evidence>
<reference evidence="4" key="1">
    <citation type="submission" date="2016-10" db="EMBL/GenBank/DDBJ databases">
        <authorList>
            <person name="Varghese N."/>
            <person name="Submissions S."/>
        </authorList>
    </citation>
    <scope>NUCLEOTIDE SEQUENCE [LARGE SCALE GENOMIC DNA]</scope>
    <source>
        <strain evidence="4">DSM 44208</strain>
    </source>
</reference>
<proteinExistence type="predicted"/>
<feature type="transmembrane region" description="Helical" evidence="2">
    <location>
        <begin position="151"/>
        <end position="169"/>
    </location>
</feature>
<gene>
    <name evidence="3" type="ORF">SAMN05660464_2836</name>
</gene>
<name>A0A1I5PHI2_9ACTN</name>
<keyword evidence="2" id="KW-0472">Membrane</keyword>
<accession>A0A1I5PHI2</accession>
<organism evidence="3 4">
    <name type="scientific">Geodermatophilus dictyosporus</name>
    <dbReference type="NCBI Taxonomy" id="1523247"/>
    <lineage>
        <taxon>Bacteria</taxon>
        <taxon>Bacillati</taxon>
        <taxon>Actinomycetota</taxon>
        <taxon>Actinomycetes</taxon>
        <taxon>Geodermatophilales</taxon>
        <taxon>Geodermatophilaceae</taxon>
        <taxon>Geodermatophilus</taxon>
    </lineage>
</organism>
<dbReference type="STRING" id="1523247.SAMN05660464_2836"/>
<protein>
    <recommendedName>
        <fullName evidence="5">DUF3043 domain-containing protein</fullName>
    </recommendedName>
</protein>
<dbReference type="Pfam" id="PF11241">
    <property type="entry name" value="DUF3043"/>
    <property type="match status" value="1"/>
</dbReference>
<feature type="transmembrane region" description="Helical" evidence="2">
    <location>
        <begin position="175"/>
        <end position="196"/>
    </location>
</feature>
<evidence type="ECO:0000256" key="2">
    <source>
        <dbReference type="SAM" id="Phobius"/>
    </source>
</evidence>
<dbReference type="EMBL" id="FOWQ01000004">
    <property type="protein sequence ID" value="SFP33582.1"/>
    <property type="molecule type" value="Genomic_DNA"/>
</dbReference>
<evidence type="ECO:0000313" key="3">
    <source>
        <dbReference type="EMBL" id="SFP33582.1"/>
    </source>
</evidence>
<sequence>MRSLPRTNTAVAGGVPMPVPLYGAHRGGPVPCADARRLPAVKFRLPGRRDRAAATTVPDDAADLTPQLVKATGKGRPTPKRVEAQGRRPGPPPPPPTTRKEAYKRMREQQASRRADTRAGMARGEEQYLPARDRGPVRRLVRDVVDARRNAGSFFLGVAALVLVGYFIPDPAVQSYTVFVWFFFFLAIAVDSVFLGRRIKKKVLERFPDQPHRMKGLVWYGISRATMIRRWRFPRAEVPIGADV</sequence>
<feature type="region of interest" description="Disordered" evidence="1">
    <location>
        <begin position="48"/>
        <end position="120"/>
    </location>
</feature>
<dbReference type="Proteomes" id="UP000198857">
    <property type="component" value="Unassembled WGS sequence"/>
</dbReference>
<evidence type="ECO:0000256" key="1">
    <source>
        <dbReference type="SAM" id="MobiDB-lite"/>
    </source>
</evidence>